<gene>
    <name evidence="2" type="ORF">FOC37_03685</name>
</gene>
<sequence length="152" mass="16617">MPLSQILYQRRRFSAWLGIAAILMLFIAPVVSVSLALSYEEKPLSTTGVSTAQANCAMDRAHHADHQQNQTKAQDSNAKQAGGGHDGMMMDHAACGYCVLLTHLPLLNTACNADIRSALLLAEIPAPLFIYWLIIQDTYSESQPRAPPAFYS</sequence>
<evidence type="ECO:0000313" key="3">
    <source>
        <dbReference type="Proteomes" id="UP000424966"/>
    </source>
</evidence>
<proteinExistence type="predicted"/>
<organism evidence="2 3">
    <name type="scientific">Yersinia intermedia</name>
    <dbReference type="NCBI Taxonomy" id="631"/>
    <lineage>
        <taxon>Bacteria</taxon>
        <taxon>Pseudomonadati</taxon>
        <taxon>Pseudomonadota</taxon>
        <taxon>Gammaproteobacteria</taxon>
        <taxon>Enterobacterales</taxon>
        <taxon>Yersiniaceae</taxon>
        <taxon>Yersinia</taxon>
    </lineage>
</organism>
<dbReference type="InterPro" id="IPR021333">
    <property type="entry name" value="DUF2946"/>
</dbReference>
<reference evidence="2 3" key="1">
    <citation type="submission" date="2019-11" db="EMBL/GenBank/DDBJ databases">
        <title>FDA dAtabase for Regulatory Grade micrObial Sequences (FDA-ARGOS): Supporting development and validation of Infectious Disease Dx tests.</title>
        <authorList>
            <person name="Patel R."/>
            <person name="Rucinski S."/>
            <person name="Tallon L."/>
            <person name="Sadzewicz L."/>
            <person name="Vavikolanu K."/>
            <person name="Mehta A."/>
            <person name="Aluvathingal J."/>
            <person name="Nadendla S."/>
            <person name="Nandy P."/>
            <person name="Geyer C."/>
            <person name="Yan Y."/>
            <person name="Sichtig H."/>
        </authorList>
    </citation>
    <scope>NUCLEOTIDE SEQUENCE [LARGE SCALE GENOMIC DNA]</scope>
    <source>
        <strain evidence="2 3">FDAARGOS_729</strain>
    </source>
</reference>
<name>A0ABX6F3H9_YERIN</name>
<feature type="compositionally biased region" description="Polar residues" evidence="1">
    <location>
        <begin position="67"/>
        <end position="79"/>
    </location>
</feature>
<dbReference type="RefSeq" id="WP_005186166.1">
    <property type="nucleotide sequence ID" value="NZ_CABHXU010000112.1"/>
</dbReference>
<dbReference type="Proteomes" id="UP000424966">
    <property type="component" value="Chromosome"/>
</dbReference>
<feature type="region of interest" description="Disordered" evidence="1">
    <location>
        <begin position="60"/>
        <end position="83"/>
    </location>
</feature>
<evidence type="ECO:0000256" key="1">
    <source>
        <dbReference type="SAM" id="MobiDB-lite"/>
    </source>
</evidence>
<dbReference type="EMBL" id="CP046294">
    <property type="protein sequence ID" value="QGR69552.1"/>
    <property type="molecule type" value="Genomic_DNA"/>
</dbReference>
<dbReference type="GeneID" id="58045333"/>
<keyword evidence="3" id="KW-1185">Reference proteome</keyword>
<accession>A0ABX6F3H9</accession>
<evidence type="ECO:0000313" key="2">
    <source>
        <dbReference type="EMBL" id="QGR69552.1"/>
    </source>
</evidence>
<dbReference type="Pfam" id="PF11162">
    <property type="entry name" value="DUF2946"/>
    <property type="match status" value="1"/>
</dbReference>
<protein>
    <submittedName>
        <fullName evidence="2">DUF2946 domain-containing protein</fullName>
    </submittedName>
</protein>